<dbReference type="InterPro" id="IPR025016">
    <property type="entry name" value="DUF3955"/>
</dbReference>
<keyword evidence="1" id="KW-0472">Membrane</keyword>
<sequence length="79" mass="8802">MRSFTNKTATLSVCFLLLGTGFMLIEHSLYQYVDNNGVLHESLFLPLSILCFALGLFFVASLLARKVIGLFKSARAEEN</sequence>
<protein>
    <submittedName>
        <fullName evidence="3">DUF3955 domain-containing protein</fullName>
    </submittedName>
</protein>
<dbReference type="AlphaFoldDB" id="A0AB39AU77"/>
<dbReference type="RefSeq" id="WP_058154535.1">
    <property type="nucleotide sequence ID" value="NZ_CP162514.1"/>
</dbReference>
<dbReference type="Pfam" id="PF13127">
    <property type="entry name" value="DUF3955"/>
    <property type="match status" value="1"/>
</dbReference>
<evidence type="ECO:0000313" key="3">
    <source>
        <dbReference type="EMBL" id="XDH89019.1"/>
    </source>
</evidence>
<name>A0AB39AU77_9GAMM</name>
<keyword evidence="1" id="KW-1133">Transmembrane helix</keyword>
<evidence type="ECO:0000256" key="1">
    <source>
        <dbReference type="SAM" id="Phobius"/>
    </source>
</evidence>
<dbReference type="EMBL" id="CP162514">
    <property type="protein sequence ID" value="XDH89019.1"/>
    <property type="molecule type" value="Genomic_DNA"/>
</dbReference>
<proteinExistence type="predicted"/>
<feature type="transmembrane region" description="Helical" evidence="1">
    <location>
        <begin position="43"/>
        <end position="64"/>
    </location>
</feature>
<accession>A0AB39AU77</accession>
<organism evidence="3">
    <name type="scientific">Pseudoalteromonas sp. SD03</name>
    <dbReference type="NCBI Taxonomy" id="3231719"/>
    <lineage>
        <taxon>Bacteria</taxon>
        <taxon>Pseudomonadati</taxon>
        <taxon>Pseudomonadota</taxon>
        <taxon>Gammaproteobacteria</taxon>
        <taxon>Alteromonadales</taxon>
        <taxon>Pseudoalteromonadaceae</taxon>
        <taxon>Pseudoalteromonas</taxon>
    </lineage>
</organism>
<feature type="domain" description="DUF3955" evidence="2">
    <location>
        <begin position="10"/>
        <end position="62"/>
    </location>
</feature>
<evidence type="ECO:0000259" key="2">
    <source>
        <dbReference type="Pfam" id="PF13127"/>
    </source>
</evidence>
<reference evidence="3" key="1">
    <citation type="submission" date="2024-07" db="EMBL/GenBank/DDBJ databases">
        <authorList>
            <person name="Jiang Y."/>
            <person name="Qin Q."/>
        </authorList>
    </citation>
    <scope>NUCLEOTIDE SEQUENCE</scope>
    <source>
        <strain evidence="3">SD03</strain>
    </source>
</reference>
<keyword evidence="1" id="KW-0812">Transmembrane</keyword>
<gene>
    <name evidence="3" type="ORF">ABZP26_07535</name>
</gene>